<keyword evidence="1" id="KW-0378">Hydrolase</keyword>
<gene>
    <name evidence="7" type="ORF">DGAL_LOCUS12581</name>
</gene>
<evidence type="ECO:0000313" key="7">
    <source>
        <dbReference type="EMBL" id="CAH0109119.1"/>
    </source>
</evidence>
<dbReference type="SUPFAM" id="SSF51445">
    <property type="entry name" value="(Trans)glycosidases"/>
    <property type="match status" value="1"/>
</dbReference>
<keyword evidence="4" id="KW-0961">Cell wall biogenesis/degradation</keyword>
<evidence type="ECO:0000256" key="5">
    <source>
        <dbReference type="ARBA" id="ARBA00036824"/>
    </source>
</evidence>
<name>A0A8J2WRU6_9CRUS</name>
<dbReference type="EC" id="3.2.1.58" evidence="6"/>
<keyword evidence="8" id="KW-1185">Reference proteome</keyword>
<dbReference type="InterPro" id="IPR017853">
    <property type="entry name" value="GH"/>
</dbReference>
<dbReference type="GO" id="GO:0004338">
    <property type="term" value="F:glucan exo-1,3-beta-glucosidase activity"/>
    <property type="evidence" value="ECO:0007669"/>
    <property type="project" value="UniProtKB-EC"/>
</dbReference>
<dbReference type="PROSITE" id="PS00659">
    <property type="entry name" value="GLYCOSYL_HYDROL_F5"/>
    <property type="match status" value="1"/>
</dbReference>
<reference evidence="7" key="1">
    <citation type="submission" date="2021-11" db="EMBL/GenBank/DDBJ databases">
        <authorList>
            <person name="Schell T."/>
        </authorList>
    </citation>
    <scope>NUCLEOTIDE SEQUENCE</scope>
    <source>
        <strain evidence="7">M5</strain>
    </source>
</reference>
<dbReference type="GO" id="GO:0071555">
    <property type="term" value="P:cell wall organization"/>
    <property type="evidence" value="ECO:0007669"/>
    <property type="project" value="UniProtKB-KW"/>
</dbReference>
<organism evidence="7 8">
    <name type="scientific">Daphnia galeata</name>
    <dbReference type="NCBI Taxonomy" id="27404"/>
    <lineage>
        <taxon>Eukaryota</taxon>
        <taxon>Metazoa</taxon>
        <taxon>Ecdysozoa</taxon>
        <taxon>Arthropoda</taxon>
        <taxon>Crustacea</taxon>
        <taxon>Branchiopoda</taxon>
        <taxon>Diplostraca</taxon>
        <taxon>Cladocera</taxon>
        <taxon>Anomopoda</taxon>
        <taxon>Daphniidae</taxon>
        <taxon>Daphnia</taxon>
    </lineage>
</organism>
<sequence>MPRFLMAAAGHVPVRGVNLGGWLVADNWINSKDPLWYGVPSEVSVSKGGEMQTIRYLGHEKGDARFQTHWNTFIIEEDIANMKRIQDICSRRSVLFGSFGSRMGHEIQCGRLIDIHAAKGSQNGKGHSSPPDSEKLYWSPYPENIDNTIEVAHFLAAHYRYTPSFLGVELLNEPTSSVRRHPQNHPGNDCILVTSPILWEQNPGTSNDWENFMPSSTYTNIWHDWHNSLIWGDKTADWIMTEGVALIAADIAKWTGALIIGEWCLDSPT</sequence>
<dbReference type="PANTHER" id="PTHR31297:SF34">
    <property type="entry name" value="GLUCAN 1,3-BETA-GLUCOSIDASE 2"/>
    <property type="match status" value="1"/>
</dbReference>
<keyword evidence="2" id="KW-0325">Glycoprotein</keyword>
<dbReference type="InterPro" id="IPR050386">
    <property type="entry name" value="Glycosyl_hydrolase_5"/>
</dbReference>
<evidence type="ECO:0000256" key="6">
    <source>
        <dbReference type="ARBA" id="ARBA00038929"/>
    </source>
</evidence>
<dbReference type="GO" id="GO:0005576">
    <property type="term" value="C:extracellular region"/>
    <property type="evidence" value="ECO:0007669"/>
    <property type="project" value="TreeGrafter"/>
</dbReference>
<protein>
    <recommendedName>
        <fullName evidence="6">glucan 1,3-beta-glucosidase</fullName>
        <ecNumber evidence="6">3.2.1.58</ecNumber>
    </recommendedName>
</protein>
<comment type="catalytic activity">
    <reaction evidence="5">
        <text>Successive hydrolysis of beta-D-glucose units from the non-reducing ends of (1-&gt;3)-beta-D-glucans, releasing alpha-glucose.</text>
        <dbReference type="EC" id="3.2.1.58"/>
    </reaction>
</comment>
<evidence type="ECO:0000313" key="8">
    <source>
        <dbReference type="Proteomes" id="UP000789390"/>
    </source>
</evidence>
<dbReference type="GO" id="GO:0009986">
    <property type="term" value="C:cell surface"/>
    <property type="evidence" value="ECO:0007669"/>
    <property type="project" value="TreeGrafter"/>
</dbReference>
<evidence type="ECO:0000256" key="3">
    <source>
        <dbReference type="ARBA" id="ARBA00023295"/>
    </source>
</evidence>
<evidence type="ECO:0000256" key="1">
    <source>
        <dbReference type="ARBA" id="ARBA00022801"/>
    </source>
</evidence>
<dbReference type="PANTHER" id="PTHR31297">
    <property type="entry name" value="GLUCAN ENDO-1,6-BETA-GLUCOSIDASE B"/>
    <property type="match status" value="1"/>
</dbReference>
<keyword evidence="3" id="KW-0326">Glycosidase</keyword>
<accession>A0A8J2WRU6</accession>
<comment type="caution">
    <text evidence="7">The sequence shown here is derived from an EMBL/GenBank/DDBJ whole genome shotgun (WGS) entry which is preliminary data.</text>
</comment>
<dbReference type="Proteomes" id="UP000789390">
    <property type="component" value="Unassembled WGS sequence"/>
</dbReference>
<dbReference type="AlphaFoldDB" id="A0A8J2WRU6"/>
<proteinExistence type="predicted"/>
<dbReference type="EMBL" id="CAKKLH010000290">
    <property type="protein sequence ID" value="CAH0109119.1"/>
    <property type="molecule type" value="Genomic_DNA"/>
</dbReference>
<evidence type="ECO:0000256" key="2">
    <source>
        <dbReference type="ARBA" id="ARBA00023180"/>
    </source>
</evidence>
<dbReference type="GO" id="GO:0009251">
    <property type="term" value="P:glucan catabolic process"/>
    <property type="evidence" value="ECO:0007669"/>
    <property type="project" value="TreeGrafter"/>
</dbReference>
<evidence type="ECO:0000256" key="4">
    <source>
        <dbReference type="ARBA" id="ARBA00023316"/>
    </source>
</evidence>
<dbReference type="InterPro" id="IPR018087">
    <property type="entry name" value="Glyco_hydro_5_CS"/>
</dbReference>
<dbReference type="Gene3D" id="3.20.20.80">
    <property type="entry name" value="Glycosidases"/>
    <property type="match status" value="2"/>
</dbReference>
<dbReference type="OrthoDB" id="6328860at2759"/>